<dbReference type="InterPro" id="IPR036291">
    <property type="entry name" value="NAD(P)-bd_dom_sf"/>
</dbReference>
<dbReference type="Gene3D" id="3.30.70.1450">
    <property type="entry name" value="Regulator of K+ conductance, C-terminal domain"/>
    <property type="match status" value="1"/>
</dbReference>
<feature type="transmembrane region" description="Helical" evidence="2">
    <location>
        <begin position="56"/>
        <end position="76"/>
    </location>
</feature>
<dbReference type="InParanoid" id="G0EDS8"/>
<organism evidence="4 5">
    <name type="scientific">Pyrolobus fumarii (strain DSM 11204 / 1A)</name>
    <dbReference type="NCBI Taxonomy" id="694429"/>
    <lineage>
        <taxon>Archaea</taxon>
        <taxon>Thermoproteota</taxon>
        <taxon>Thermoprotei</taxon>
        <taxon>Desulfurococcales</taxon>
        <taxon>Pyrodictiaceae</taxon>
        <taxon>Pyrolobus</taxon>
    </lineage>
</organism>
<evidence type="ECO:0000313" key="5">
    <source>
        <dbReference type="Proteomes" id="UP000001037"/>
    </source>
</evidence>
<dbReference type="eggNOG" id="arCOG01958">
    <property type="taxonomic scope" value="Archaea"/>
</dbReference>
<evidence type="ECO:0000259" key="3">
    <source>
        <dbReference type="PROSITE" id="PS51201"/>
    </source>
</evidence>
<dbReference type="Gene3D" id="3.40.50.720">
    <property type="entry name" value="NAD(P)-binding Rossmann-like Domain"/>
    <property type="match status" value="1"/>
</dbReference>
<keyword evidence="2" id="KW-1133">Transmembrane helix</keyword>
<dbReference type="Gene3D" id="1.10.287.70">
    <property type="match status" value="1"/>
</dbReference>
<sequence length="364" mass="38926">MHSLHYKAFALSVPAHTHSGEVIGSMALLPVFAGVLIALYKKIVGITRKLLTHTEIVIVLFAFSVWIAAGIAFSIVEGINLPDALYWALVTIATVGYGDITPQTPLGKIVACITIVAGIAAFTSLVSVTAERLMEAAQRRREGLIVYKGEGHVVIIGWNPATESAYNELRSLNVAKHIVLVHERGPVIHDEMTTTVRGDPTRTETLLRASVDKASMAIVALDDDAKTALTVLAVKALNPRARIVAEALYPEHVDLIHKAGADIVLATRSLGGRLLAAALLEPGAAMFVEDAASAAYGKAKFKEIPGKRFAGKPFGEAMRLLREKGCTPIAVRRGTALIPNPPDSLIILESDAIVVVTPREEETC</sequence>
<dbReference type="InterPro" id="IPR003148">
    <property type="entry name" value="RCK_N"/>
</dbReference>
<dbReference type="HOGENOM" id="CLU_050982_1_0_2"/>
<gene>
    <name evidence="4" type="ordered locus">Pyrfu_0828</name>
</gene>
<dbReference type="PANTHER" id="PTHR43833:SF9">
    <property type="entry name" value="POTASSIUM CHANNEL PROTEIN YUGO-RELATED"/>
    <property type="match status" value="1"/>
</dbReference>
<dbReference type="eggNOG" id="arCOG01970">
    <property type="taxonomic scope" value="Archaea"/>
</dbReference>
<feature type="transmembrane region" description="Helical" evidence="2">
    <location>
        <begin position="22"/>
        <end position="44"/>
    </location>
</feature>
<dbReference type="PROSITE" id="PS51201">
    <property type="entry name" value="RCK_N"/>
    <property type="match status" value="1"/>
</dbReference>
<proteinExistence type="predicted"/>
<keyword evidence="2" id="KW-0812">Transmembrane</keyword>
<evidence type="ECO:0000256" key="2">
    <source>
        <dbReference type="SAM" id="Phobius"/>
    </source>
</evidence>
<keyword evidence="5" id="KW-1185">Reference proteome</keyword>
<dbReference type="PANTHER" id="PTHR43833">
    <property type="entry name" value="POTASSIUM CHANNEL PROTEIN 2-RELATED-RELATED"/>
    <property type="match status" value="1"/>
</dbReference>
<dbReference type="InterPro" id="IPR013099">
    <property type="entry name" value="K_chnl_dom"/>
</dbReference>
<dbReference type="STRING" id="694429.Pyrfu_0828"/>
<evidence type="ECO:0000256" key="1">
    <source>
        <dbReference type="ARBA" id="ARBA00004651"/>
    </source>
</evidence>
<dbReference type="SUPFAM" id="SSF81324">
    <property type="entry name" value="Voltage-gated potassium channels"/>
    <property type="match status" value="1"/>
</dbReference>
<feature type="transmembrane region" description="Helical" evidence="2">
    <location>
        <begin position="106"/>
        <end position="130"/>
    </location>
</feature>
<reference evidence="4 5" key="1">
    <citation type="journal article" date="2011" name="Stand. Genomic Sci.">
        <title>Complete genome sequence of the hyperthermophilic chemolithoautotroph Pyrolobus fumarii type strain (1A).</title>
        <authorList>
            <person name="Anderson I."/>
            <person name="Goker M."/>
            <person name="Nolan M."/>
            <person name="Lucas S."/>
            <person name="Hammon N."/>
            <person name="Deshpande S."/>
            <person name="Cheng J.F."/>
            <person name="Tapia R."/>
            <person name="Han C."/>
            <person name="Goodwin L."/>
            <person name="Pitluck S."/>
            <person name="Huntemann M."/>
            <person name="Liolios K."/>
            <person name="Ivanova N."/>
            <person name="Pagani I."/>
            <person name="Mavromatis K."/>
            <person name="Ovchinikova G."/>
            <person name="Pati A."/>
            <person name="Chen A."/>
            <person name="Palaniappan K."/>
            <person name="Land M."/>
            <person name="Hauser L."/>
            <person name="Brambilla E.M."/>
            <person name="Huber H."/>
            <person name="Yasawong M."/>
            <person name="Rohde M."/>
            <person name="Spring S."/>
            <person name="Abt B."/>
            <person name="Sikorski J."/>
            <person name="Wirth R."/>
            <person name="Detter J.C."/>
            <person name="Woyke T."/>
            <person name="Bristow J."/>
            <person name="Eisen J.A."/>
            <person name="Markowitz V."/>
            <person name="Hugenholtz P."/>
            <person name="Kyrpides N.C."/>
            <person name="Klenk H.P."/>
            <person name="Lapidus A."/>
        </authorList>
    </citation>
    <scope>NUCLEOTIDE SEQUENCE [LARGE SCALE GENOMIC DNA]</scope>
    <source>
        <strain evidence="5">DSM 11204 / 1A</strain>
    </source>
</reference>
<dbReference type="Pfam" id="PF07885">
    <property type="entry name" value="Ion_trans_2"/>
    <property type="match status" value="1"/>
</dbReference>
<dbReference type="InterPro" id="IPR036721">
    <property type="entry name" value="RCK_C_sf"/>
</dbReference>
<name>G0EDS8_PYRF1</name>
<dbReference type="Proteomes" id="UP000001037">
    <property type="component" value="Chromosome"/>
</dbReference>
<dbReference type="KEGG" id="pfm:Pyrfu_0828"/>
<dbReference type="GO" id="GO:0006813">
    <property type="term" value="P:potassium ion transport"/>
    <property type="evidence" value="ECO:0007669"/>
    <property type="project" value="InterPro"/>
</dbReference>
<dbReference type="GO" id="GO:0005886">
    <property type="term" value="C:plasma membrane"/>
    <property type="evidence" value="ECO:0007669"/>
    <property type="project" value="UniProtKB-SubCell"/>
</dbReference>
<accession>G0EDS8</accession>
<dbReference type="Pfam" id="PF02254">
    <property type="entry name" value="TrkA_N"/>
    <property type="match status" value="1"/>
</dbReference>
<comment type="subcellular location">
    <subcellularLocation>
        <location evidence="1">Cell membrane</location>
        <topology evidence="1">Multi-pass membrane protein</topology>
    </subcellularLocation>
</comment>
<dbReference type="AlphaFoldDB" id="G0EDS8"/>
<dbReference type="InterPro" id="IPR050721">
    <property type="entry name" value="Trk_Ktr_HKT_K-transport"/>
</dbReference>
<dbReference type="SUPFAM" id="SSF116726">
    <property type="entry name" value="TrkA C-terminal domain-like"/>
    <property type="match status" value="1"/>
</dbReference>
<protein>
    <submittedName>
        <fullName evidence="4">Ion transport 2 domain protein</fullName>
    </submittedName>
</protein>
<evidence type="ECO:0000313" key="4">
    <source>
        <dbReference type="EMBL" id="AEM38697.1"/>
    </source>
</evidence>
<keyword evidence="2" id="KW-0472">Membrane</keyword>
<dbReference type="SUPFAM" id="SSF51735">
    <property type="entry name" value="NAD(P)-binding Rossmann-fold domains"/>
    <property type="match status" value="1"/>
</dbReference>
<dbReference type="EMBL" id="CP002838">
    <property type="protein sequence ID" value="AEM38697.1"/>
    <property type="molecule type" value="Genomic_DNA"/>
</dbReference>
<feature type="domain" description="RCK N-terminal" evidence="3">
    <location>
        <begin position="150"/>
        <end position="265"/>
    </location>
</feature>